<gene>
    <name evidence="2" type="ORF">MRATA1EN1_LOCUS28555</name>
</gene>
<dbReference type="EMBL" id="OX459945">
    <property type="protein sequence ID" value="CAI9179593.1"/>
    <property type="molecule type" value="Genomic_DNA"/>
</dbReference>
<evidence type="ECO:0000256" key="1">
    <source>
        <dbReference type="SAM" id="MobiDB-lite"/>
    </source>
</evidence>
<protein>
    <submittedName>
        <fullName evidence="2">Uncharacterized protein</fullName>
    </submittedName>
</protein>
<reference evidence="2" key="1">
    <citation type="submission" date="2023-04" db="EMBL/GenBank/DDBJ databases">
        <authorList>
            <consortium name="ELIXIR-Norway"/>
        </authorList>
    </citation>
    <scope>NUCLEOTIDE SEQUENCE [LARGE SCALE GENOMIC DNA]</scope>
</reference>
<proteinExistence type="predicted"/>
<keyword evidence="3" id="KW-1185">Reference proteome</keyword>
<dbReference type="Proteomes" id="UP001176941">
    <property type="component" value="Chromosome 9"/>
</dbReference>
<evidence type="ECO:0000313" key="3">
    <source>
        <dbReference type="Proteomes" id="UP001176941"/>
    </source>
</evidence>
<accession>A0ABN9A1D7</accession>
<evidence type="ECO:0000313" key="2">
    <source>
        <dbReference type="EMBL" id="CAI9179593.1"/>
    </source>
</evidence>
<sequence length="137" mass="14557">MPGKPESDPWPSPALLPQGRQTDRQVFEAPPLSLLLAPNPVGTSGQGVAPLPPTRLELWDLSGTAQLRGRGLATCPSLAGLRDGATRGHKWPTSPGNSRCCPGPSTLIASLVFWLASQLENINQPFLESKSLGNKEQ</sequence>
<feature type="region of interest" description="Disordered" evidence="1">
    <location>
        <begin position="1"/>
        <end position="23"/>
    </location>
</feature>
<organism evidence="2 3">
    <name type="scientific">Rangifer tarandus platyrhynchus</name>
    <name type="common">Svalbard reindeer</name>
    <dbReference type="NCBI Taxonomy" id="3082113"/>
    <lineage>
        <taxon>Eukaryota</taxon>
        <taxon>Metazoa</taxon>
        <taxon>Chordata</taxon>
        <taxon>Craniata</taxon>
        <taxon>Vertebrata</taxon>
        <taxon>Euteleostomi</taxon>
        <taxon>Mammalia</taxon>
        <taxon>Eutheria</taxon>
        <taxon>Laurasiatheria</taxon>
        <taxon>Artiodactyla</taxon>
        <taxon>Ruminantia</taxon>
        <taxon>Pecora</taxon>
        <taxon>Cervidae</taxon>
        <taxon>Odocoileinae</taxon>
        <taxon>Rangifer</taxon>
    </lineage>
</organism>
<name>A0ABN9A1D7_RANTA</name>